<proteinExistence type="predicted"/>
<evidence type="ECO:0000256" key="1">
    <source>
        <dbReference type="SAM" id="MobiDB-lite"/>
    </source>
</evidence>
<sequence length="199" mass="20408">MALAPAVPGGAPSLRQPPLHSAARMKSAAGGAAVPQSSASSDNNAGRRRQQQHRAPSPATAQEGATKRASRQPGRCRSSLAARSSSDIGVKESPRAADGRKREPESRGSAAVQPDGAEAGGVRPNRADAVEEDPAHPPSPARRAALHPPRVKGDSGPSLLSSAYPGKVRPADRASTTGVEAACQASVRFCGEEDAYRLS</sequence>
<keyword evidence="3" id="KW-1185">Reference proteome</keyword>
<feature type="compositionally biased region" description="Basic and acidic residues" evidence="1">
    <location>
        <begin position="89"/>
        <end position="106"/>
    </location>
</feature>
<dbReference type="Proteomes" id="UP001153269">
    <property type="component" value="Unassembled WGS sequence"/>
</dbReference>
<dbReference type="EMBL" id="CADEAL010000735">
    <property type="protein sequence ID" value="CAB1424500.1"/>
    <property type="molecule type" value="Genomic_DNA"/>
</dbReference>
<organism evidence="2 3">
    <name type="scientific">Pleuronectes platessa</name>
    <name type="common">European plaice</name>
    <dbReference type="NCBI Taxonomy" id="8262"/>
    <lineage>
        <taxon>Eukaryota</taxon>
        <taxon>Metazoa</taxon>
        <taxon>Chordata</taxon>
        <taxon>Craniata</taxon>
        <taxon>Vertebrata</taxon>
        <taxon>Euteleostomi</taxon>
        <taxon>Actinopterygii</taxon>
        <taxon>Neopterygii</taxon>
        <taxon>Teleostei</taxon>
        <taxon>Neoteleostei</taxon>
        <taxon>Acanthomorphata</taxon>
        <taxon>Carangaria</taxon>
        <taxon>Pleuronectiformes</taxon>
        <taxon>Pleuronectoidei</taxon>
        <taxon>Pleuronectidae</taxon>
        <taxon>Pleuronectes</taxon>
    </lineage>
</organism>
<dbReference type="AlphaFoldDB" id="A0A9N7YAM7"/>
<evidence type="ECO:0000313" key="3">
    <source>
        <dbReference type="Proteomes" id="UP001153269"/>
    </source>
</evidence>
<comment type="caution">
    <text evidence="2">The sequence shown here is derived from an EMBL/GenBank/DDBJ whole genome shotgun (WGS) entry which is preliminary data.</text>
</comment>
<feature type="compositionally biased region" description="Low complexity" evidence="1">
    <location>
        <begin position="21"/>
        <end position="33"/>
    </location>
</feature>
<name>A0A9N7YAM7_PLEPL</name>
<evidence type="ECO:0000313" key="2">
    <source>
        <dbReference type="EMBL" id="CAB1424500.1"/>
    </source>
</evidence>
<protein>
    <submittedName>
        <fullName evidence="2">Uncharacterized protein</fullName>
    </submittedName>
</protein>
<reference evidence="2" key="1">
    <citation type="submission" date="2020-03" db="EMBL/GenBank/DDBJ databases">
        <authorList>
            <person name="Weist P."/>
        </authorList>
    </citation>
    <scope>NUCLEOTIDE SEQUENCE</scope>
</reference>
<feature type="compositionally biased region" description="Low complexity" evidence="1">
    <location>
        <begin position="77"/>
        <end position="86"/>
    </location>
</feature>
<feature type="region of interest" description="Disordered" evidence="1">
    <location>
        <begin position="1"/>
        <end position="178"/>
    </location>
</feature>
<feature type="compositionally biased region" description="Polar residues" evidence="1">
    <location>
        <begin position="35"/>
        <end position="44"/>
    </location>
</feature>
<gene>
    <name evidence="2" type="ORF">PLEPLA_LOCUS12425</name>
</gene>
<accession>A0A9N7YAM7</accession>
<feature type="compositionally biased region" description="Basic and acidic residues" evidence="1">
    <location>
        <begin position="125"/>
        <end position="135"/>
    </location>
</feature>